<dbReference type="PROSITE" id="PS00018">
    <property type="entry name" value="EF_HAND_1"/>
    <property type="match status" value="1"/>
</dbReference>
<gene>
    <name evidence="3" type="ORF">CU103_03730</name>
</gene>
<dbReference type="Proteomes" id="UP000241764">
    <property type="component" value="Unassembled WGS sequence"/>
</dbReference>
<accession>A0A2P7BLX1</accession>
<keyword evidence="1" id="KW-0732">Signal</keyword>
<dbReference type="PROSITE" id="PS50222">
    <property type="entry name" value="EF_HAND_2"/>
    <property type="match status" value="1"/>
</dbReference>
<dbReference type="EMBL" id="PGGM01000001">
    <property type="protein sequence ID" value="PSH67463.1"/>
    <property type="molecule type" value="Genomic_DNA"/>
</dbReference>
<feature type="chain" id="PRO_5015110343" description="EF-hand domain-containing protein" evidence="1">
    <location>
        <begin position="25"/>
        <end position="150"/>
    </location>
</feature>
<sequence>MRVWFTAGMAVLLAAQWHAQPSDAAETMARFKPDRQMQGRSLRSIVPSSTGPKQGAVPLTREMVSAAVDARIKALFDRAADPATHLVTAASAENSGVGYFTGHFADMDRDSDGALSLEEVKGFLDAQSPIARPGSKELQTIGKTEVQIIE</sequence>
<dbReference type="GO" id="GO:0005509">
    <property type="term" value="F:calcium ion binding"/>
    <property type="evidence" value="ECO:0007669"/>
    <property type="project" value="InterPro"/>
</dbReference>
<reference evidence="4" key="1">
    <citation type="submission" date="2017-11" db="EMBL/GenBank/DDBJ databases">
        <authorList>
            <person name="Kuznetsova I."/>
            <person name="Sazanova A."/>
            <person name="Chirak E."/>
            <person name="Safronova V."/>
            <person name="Willems A."/>
        </authorList>
    </citation>
    <scope>NUCLEOTIDE SEQUENCE [LARGE SCALE GENOMIC DNA]</scope>
    <source>
        <strain evidence="4">CCBAU 03422</strain>
    </source>
</reference>
<dbReference type="OrthoDB" id="8116377at2"/>
<protein>
    <recommendedName>
        <fullName evidence="2">EF-hand domain-containing protein</fullName>
    </recommendedName>
</protein>
<comment type="caution">
    <text evidence="3">The sequence shown here is derived from an EMBL/GenBank/DDBJ whole genome shotgun (WGS) entry which is preliminary data.</text>
</comment>
<evidence type="ECO:0000259" key="2">
    <source>
        <dbReference type="PROSITE" id="PS50222"/>
    </source>
</evidence>
<dbReference type="AlphaFoldDB" id="A0A2P7BLX1"/>
<name>A0A2P7BLX1_9HYPH</name>
<organism evidence="3 4">
    <name type="scientific">Phyllobacterium sophorae</name>
    <dbReference type="NCBI Taxonomy" id="1520277"/>
    <lineage>
        <taxon>Bacteria</taxon>
        <taxon>Pseudomonadati</taxon>
        <taxon>Pseudomonadota</taxon>
        <taxon>Alphaproteobacteria</taxon>
        <taxon>Hyphomicrobiales</taxon>
        <taxon>Phyllobacteriaceae</taxon>
        <taxon>Phyllobacterium</taxon>
    </lineage>
</organism>
<dbReference type="RefSeq" id="WP_106662526.1">
    <property type="nucleotide sequence ID" value="NZ_PGGM01000001.1"/>
</dbReference>
<evidence type="ECO:0000256" key="1">
    <source>
        <dbReference type="SAM" id="SignalP"/>
    </source>
</evidence>
<feature type="domain" description="EF-hand" evidence="2">
    <location>
        <begin position="104"/>
        <end position="130"/>
    </location>
</feature>
<evidence type="ECO:0000313" key="3">
    <source>
        <dbReference type="EMBL" id="PSH67463.1"/>
    </source>
</evidence>
<dbReference type="InterPro" id="IPR002048">
    <property type="entry name" value="EF_hand_dom"/>
</dbReference>
<dbReference type="InterPro" id="IPR018247">
    <property type="entry name" value="EF_Hand_1_Ca_BS"/>
</dbReference>
<feature type="signal peptide" evidence="1">
    <location>
        <begin position="1"/>
        <end position="24"/>
    </location>
</feature>
<proteinExistence type="predicted"/>
<keyword evidence="4" id="KW-1185">Reference proteome</keyword>
<evidence type="ECO:0000313" key="4">
    <source>
        <dbReference type="Proteomes" id="UP000241764"/>
    </source>
</evidence>